<evidence type="ECO:0000256" key="2">
    <source>
        <dbReference type="SAM" id="SignalP"/>
    </source>
</evidence>
<feature type="signal peptide" evidence="2">
    <location>
        <begin position="1"/>
        <end position="21"/>
    </location>
</feature>
<evidence type="ECO:0000313" key="6">
    <source>
        <dbReference type="Proteomes" id="UP001499843"/>
    </source>
</evidence>
<proteinExistence type="predicted"/>
<feature type="domain" description="GFO/IDH/MocA-like oxidoreductase" evidence="4">
    <location>
        <begin position="130"/>
        <end position="249"/>
    </location>
</feature>
<reference evidence="5 6" key="1">
    <citation type="journal article" date="2019" name="Int. J. Syst. Evol. Microbiol.">
        <title>The Global Catalogue of Microorganisms (GCM) 10K type strain sequencing project: providing services to taxonomists for standard genome sequencing and annotation.</title>
        <authorList>
            <consortium name="The Broad Institute Genomics Platform"/>
            <consortium name="The Broad Institute Genome Sequencing Center for Infectious Disease"/>
            <person name="Wu L."/>
            <person name="Ma J."/>
        </authorList>
    </citation>
    <scope>NUCLEOTIDE SEQUENCE [LARGE SCALE GENOMIC DNA]</scope>
    <source>
        <strain evidence="5 6">JCM 16114</strain>
    </source>
</reference>
<protein>
    <recommendedName>
        <fullName evidence="7">Gfo/Idh/MocA family oxidoreductase</fullName>
    </recommendedName>
</protein>
<accession>A0ABN3CS37</accession>
<dbReference type="EMBL" id="BAAAQX010000025">
    <property type="protein sequence ID" value="GAA2212264.1"/>
    <property type="molecule type" value="Genomic_DNA"/>
</dbReference>
<gene>
    <name evidence="5" type="ORF">GCM10009850_077260</name>
</gene>
<dbReference type="Pfam" id="PF01408">
    <property type="entry name" value="GFO_IDH_MocA"/>
    <property type="match status" value="1"/>
</dbReference>
<dbReference type="PANTHER" id="PTHR43818">
    <property type="entry name" value="BCDNA.GH03377"/>
    <property type="match status" value="1"/>
</dbReference>
<dbReference type="RefSeq" id="WP_344486426.1">
    <property type="nucleotide sequence ID" value="NZ_BAAAQX010000025.1"/>
</dbReference>
<keyword evidence="2" id="KW-0732">Signal</keyword>
<name>A0ABN3CS37_9ACTN</name>
<evidence type="ECO:0000313" key="5">
    <source>
        <dbReference type="EMBL" id="GAA2212264.1"/>
    </source>
</evidence>
<feature type="domain" description="Gfo/Idh/MocA-like oxidoreductase N-terminal" evidence="3">
    <location>
        <begin position="5"/>
        <end position="121"/>
    </location>
</feature>
<keyword evidence="1" id="KW-0560">Oxidoreductase</keyword>
<evidence type="ECO:0008006" key="7">
    <source>
        <dbReference type="Google" id="ProtNLM"/>
    </source>
</evidence>
<dbReference type="InterPro" id="IPR036291">
    <property type="entry name" value="NAD(P)-bd_dom_sf"/>
</dbReference>
<dbReference type="InterPro" id="IPR050463">
    <property type="entry name" value="Gfo/Idh/MocA_oxidrdct_glycsds"/>
</dbReference>
<dbReference type="InterPro" id="IPR055170">
    <property type="entry name" value="GFO_IDH_MocA-like_dom"/>
</dbReference>
<comment type="caution">
    <text evidence="5">The sequence shown here is derived from an EMBL/GenBank/DDBJ whole genome shotgun (WGS) entry which is preliminary data.</text>
</comment>
<dbReference type="SUPFAM" id="SSF51735">
    <property type="entry name" value="NAD(P)-binding Rossmann-fold domains"/>
    <property type="match status" value="1"/>
</dbReference>
<dbReference type="Gene3D" id="3.40.50.720">
    <property type="entry name" value="NAD(P)-binding Rossmann-like Domain"/>
    <property type="match status" value="1"/>
</dbReference>
<sequence>MSVVRLGLLGAGGVAALHAQAALAMPGEVRVAAVCDVDQARAAELAARSGAQAHPGHLSMLDEVDALIVCTPHALHLAPALDAAAAGVHVLMEKPMATTLADCDAMAAACAEAGVVLFLGHVQHYLPITRKAHEVVASGEIGRPVAIVDRRATDYRRDRRPAWFFDPALAGGGAVMNIGAHCVDRSTWLAGAPAVRVTARLEKRGLPVETEGLLHLELANGVLVTVSVTTGAIPQVDEIEVLGTHGTLRASRADGVWLATGGRAGQLAEPGDIDQEVALAFRDQLRDFAAAVRGERPAAIGPEVGRAVVATVLAAYASADTGEAALVAADRLPLGEPLVAADRQPLGQPLVAADRHRLGQP</sequence>
<feature type="chain" id="PRO_5046490670" description="Gfo/Idh/MocA family oxidoreductase" evidence="2">
    <location>
        <begin position="22"/>
        <end position="361"/>
    </location>
</feature>
<dbReference type="InterPro" id="IPR000683">
    <property type="entry name" value="Gfo/Idh/MocA-like_OxRdtase_N"/>
</dbReference>
<organism evidence="5 6">
    <name type="scientific">Nonomuraea monospora</name>
    <dbReference type="NCBI Taxonomy" id="568818"/>
    <lineage>
        <taxon>Bacteria</taxon>
        <taxon>Bacillati</taxon>
        <taxon>Actinomycetota</taxon>
        <taxon>Actinomycetes</taxon>
        <taxon>Streptosporangiales</taxon>
        <taxon>Streptosporangiaceae</taxon>
        <taxon>Nonomuraea</taxon>
    </lineage>
</organism>
<dbReference type="Pfam" id="PF22725">
    <property type="entry name" value="GFO_IDH_MocA_C3"/>
    <property type="match status" value="1"/>
</dbReference>
<evidence type="ECO:0000259" key="3">
    <source>
        <dbReference type="Pfam" id="PF01408"/>
    </source>
</evidence>
<dbReference type="PANTHER" id="PTHR43818:SF11">
    <property type="entry name" value="BCDNA.GH03377"/>
    <property type="match status" value="1"/>
</dbReference>
<dbReference type="SUPFAM" id="SSF55347">
    <property type="entry name" value="Glyceraldehyde-3-phosphate dehydrogenase-like, C-terminal domain"/>
    <property type="match status" value="1"/>
</dbReference>
<dbReference type="Gene3D" id="3.30.360.10">
    <property type="entry name" value="Dihydrodipicolinate Reductase, domain 2"/>
    <property type="match status" value="1"/>
</dbReference>
<evidence type="ECO:0000259" key="4">
    <source>
        <dbReference type="Pfam" id="PF22725"/>
    </source>
</evidence>
<keyword evidence="6" id="KW-1185">Reference proteome</keyword>
<dbReference type="Proteomes" id="UP001499843">
    <property type="component" value="Unassembled WGS sequence"/>
</dbReference>
<evidence type="ECO:0000256" key="1">
    <source>
        <dbReference type="ARBA" id="ARBA00023002"/>
    </source>
</evidence>